<name>A0A0N4XA68_HAEPC</name>
<keyword evidence="1" id="KW-0472">Membrane</keyword>
<evidence type="ECO:0000313" key="4">
    <source>
        <dbReference type="Proteomes" id="UP000268014"/>
    </source>
</evidence>
<organism evidence="5">
    <name type="scientific">Haemonchus placei</name>
    <name type="common">Barber's pole worm</name>
    <dbReference type="NCBI Taxonomy" id="6290"/>
    <lineage>
        <taxon>Eukaryota</taxon>
        <taxon>Metazoa</taxon>
        <taxon>Ecdysozoa</taxon>
        <taxon>Nematoda</taxon>
        <taxon>Chromadorea</taxon>
        <taxon>Rhabditida</taxon>
        <taxon>Rhabditina</taxon>
        <taxon>Rhabditomorpha</taxon>
        <taxon>Strongyloidea</taxon>
        <taxon>Trichostrongylidae</taxon>
        <taxon>Haemonchus</taxon>
    </lineage>
</organism>
<dbReference type="EMBL" id="UZAF01023171">
    <property type="protein sequence ID" value="VDO88793.1"/>
    <property type="molecule type" value="Genomic_DNA"/>
</dbReference>
<gene>
    <name evidence="3" type="ORF">HPLM_LOCUS21252</name>
</gene>
<evidence type="ECO:0000256" key="1">
    <source>
        <dbReference type="SAM" id="Phobius"/>
    </source>
</evidence>
<dbReference type="OrthoDB" id="5882935at2759"/>
<feature type="transmembrane region" description="Helical" evidence="1">
    <location>
        <begin position="17"/>
        <end position="36"/>
    </location>
</feature>
<keyword evidence="4" id="KW-1185">Reference proteome</keyword>
<evidence type="ECO:0000313" key="3">
    <source>
        <dbReference type="EMBL" id="VDO88793.1"/>
    </source>
</evidence>
<accession>A0A0N4XA68</accession>
<dbReference type="InterPro" id="IPR003677">
    <property type="entry name" value="ANIS5_cation-bd"/>
</dbReference>
<proteinExistence type="predicted"/>
<protein>
    <submittedName>
        <fullName evidence="5">DUF148 domain-containing protein</fullName>
    </submittedName>
</protein>
<dbReference type="Proteomes" id="UP000268014">
    <property type="component" value="Unassembled WGS sequence"/>
</dbReference>
<keyword evidence="1" id="KW-1133">Transmembrane helix</keyword>
<evidence type="ECO:0000259" key="2">
    <source>
        <dbReference type="Pfam" id="PF02520"/>
    </source>
</evidence>
<feature type="domain" description="SXP/RAL-2 family protein Ani s 5-like cation-binding" evidence="2">
    <location>
        <begin position="55"/>
        <end position="108"/>
    </location>
</feature>
<dbReference type="WBParaSite" id="HPLM_0002126301-mRNA-1">
    <property type="protein sequence ID" value="HPLM_0002126301-mRNA-1"/>
    <property type="gene ID" value="HPLM_0002126301"/>
</dbReference>
<evidence type="ECO:0000313" key="5">
    <source>
        <dbReference type="WBParaSite" id="HPLM_0002126301-mRNA-1"/>
    </source>
</evidence>
<sequence length="110" mass="12527">MSAASSFPVIRTDVNRMNITFAFVFTACVLFCMIGAHDDEEMKPPDFLDKLNATVRQEFMDIAKNHTLEPEEKKAAILQWGSKHGLEDVARQHEERMDKLRKEVSSNAIS</sequence>
<dbReference type="AlphaFoldDB" id="A0A0N4XA68"/>
<reference evidence="5" key="1">
    <citation type="submission" date="2017-02" db="UniProtKB">
        <authorList>
            <consortium name="WormBaseParasite"/>
        </authorList>
    </citation>
    <scope>IDENTIFICATION</scope>
</reference>
<dbReference type="Pfam" id="PF02520">
    <property type="entry name" value="ANIS5_cation-bd"/>
    <property type="match status" value="1"/>
</dbReference>
<keyword evidence="1" id="KW-0812">Transmembrane</keyword>
<reference evidence="3 4" key="2">
    <citation type="submission" date="2018-11" db="EMBL/GenBank/DDBJ databases">
        <authorList>
            <consortium name="Pathogen Informatics"/>
        </authorList>
    </citation>
    <scope>NUCLEOTIDE SEQUENCE [LARGE SCALE GENOMIC DNA]</scope>
    <source>
        <strain evidence="3 4">MHpl1</strain>
    </source>
</reference>
<dbReference type="OMA" id="ILQWGSK"/>